<evidence type="ECO:0000313" key="1">
    <source>
        <dbReference type="EMBL" id="KAH7953055.1"/>
    </source>
</evidence>
<proteinExistence type="predicted"/>
<dbReference type="EMBL" id="CM023473">
    <property type="protein sequence ID" value="KAH7953055.1"/>
    <property type="molecule type" value="Genomic_DNA"/>
</dbReference>
<keyword evidence="2" id="KW-1185">Reference proteome</keyword>
<accession>A0ACB8CV53</accession>
<organism evidence="1 2">
    <name type="scientific">Dermacentor silvarum</name>
    <name type="common">Tick</name>
    <dbReference type="NCBI Taxonomy" id="543639"/>
    <lineage>
        <taxon>Eukaryota</taxon>
        <taxon>Metazoa</taxon>
        <taxon>Ecdysozoa</taxon>
        <taxon>Arthropoda</taxon>
        <taxon>Chelicerata</taxon>
        <taxon>Arachnida</taxon>
        <taxon>Acari</taxon>
        <taxon>Parasitiformes</taxon>
        <taxon>Ixodida</taxon>
        <taxon>Ixodoidea</taxon>
        <taxon>Ixodidae</taxon>
        <taxon>Rhipicephalinae</taxon>
        <taxon>Dermacentor</taxon>
    </lineage>
</organism>
<comment type="caution">
    <text evidence="1">The sequence shown here is derived from an EMBL/GenBank/DDBJ whole genome shotgun (WGS) entry which is preliminary data.</text>
</comment>
<name>A0ACB8CV53_DERSI</name>
<gene>
    <name evidence="1" type="ORF">HPB49_004204</name>
</gene>
<protein>
    <submittedName>
        <fullName evidence="1">Uncharacterized protein</fullName>
    </submittedName>
</protein>
<sequence>MVAIYYLCGNNEKKLENFLGTLVQRIPPGVKNNVKPQVNYIVRQNYERRPRPSTRVQQAPATIEHCSNRGAPSRKGWQDKILYLKTAGWIYH</sequence>
<reference evidence="1" key="1">
    <citation type="submission" date="2020-05" db="EMBL/GenBank/DDBJ databases">
        <title>Large-scale comparative analyses of tick genomes elucidate their genetic diversity and vector capacities.</title>
        <authorList>
            <person name="Jia N."/>
            <person name="Wang J."/>
            <person name="Shi W."/>
            <person name="Du L."/>
            <person name="Sun Y."/>
            <person name="Zhan W."/>
            <person name="Jiang J."/>
            <person name="Wang Q."/>
            <person name="Zhang B."/>
            <person name="Ji P."/>
            <person name="Sakyi L.B."/>
            <person name="Cui X."/>
            <person name="Yuan T."/>
            <person name="Jiang B."/>
            <person name="Yang W."/>
            <person name="Lam T.T.-Y."/>
            <person name="Chang Q."/>
            <person name="Ding S."/>
            <person name="Wang X."/>
            <person name="Zhu J."/>
            <person name="Ruan X."/>
            <person name="Zhao L."/>
            <person name="Wei J."/>
            <person name="Que T."/>
            <person name="Du C."/>
            <person name="Cheng J."/>
            <person name="Dai P."/>
            <person name="Han X."/>
            <person name="Huang E."/>
            <person name="Gao Y."/>
            <person name="Liu J."/>
            <person name="Shao H."/>
            <person name="Ye R."/>
            <person name="Li L."/>
            <person name="Wei W."/>
            <person name="Wang X."/>
            <person name="Wang C."/>
            <person name="Yang T."/>
            <person name="Huo Q."/>
            <person name="Li W."/>
            <person name="Guo W."/>
            <person name="Chen H."/>
            <person name="Zhou L."/>
            <person name="Ni X."/>
            <person name="Tian J."/>
            <person name="Zhou Y."/>
            <person name="Sheng Y."/>
            <person name="Liu T."/>
            <person name="Pan Y."/>
            <person name="Xia L."/>
            <person name="Li J."/>
            <person name="Zhao F."/>
            <person name="Cao W."/>
        </authorList>
    </citation>
    <scope>NUCLEOTIDE SEQUENCE</scope>
    <source>
        <strain evidence="1">Dsil-2018</strain>
    </source>
</reference>
<evidence type="ECO:0000313" key="2">
    <source>
        <dbReference type="Proteomes" id="UP000821865"/>
    </source>
</evidence>
<dbReference type="Proteomes" id="UP000821865">
    <property type="component" value="Chromosome 4"/>
</dbReference>